<dbReference type="EC" id="2.7.13.3" evidence="4"/>
<dbReference type="InterPro" id="IPR005467">
    <property type="entry name" value="His_kinase_dom"/>
</dbReference>
<dbReference type="GO" id="GO:0016020">
    <property type="term" value="C:membrane"/>
    <property type="evidence" value="ECO:0007669"/>
    <property type="project" value="UniProtKB-SubCell"/>
</dbReference>
<comment type="function">
    <text evidence="14">May play the central regulatory role in sporulation. It may be an element of the effector pathway responsible for the activation of sporulation genes in response to nutritional stress. Spo0A may act in concert with spo0H (a sigma factor) to control the expression of some genes that are critical to the sporulation process.</text>
</comment>
<dbReference type="InterPro" id="IPR004358">
    <property type="entry name" value="Sig_transdc_His_kin-like_C"/>
</dbReference>
<evidence type="ECO:0000256" key="17">
    <source>
        <dbReference type="SAM" id="MobiDB-lite"/>
    </source>
</evidence>
<feature type="transmembrane region" description="Helical" evidence="18">
    <location>
        <begin position="14"/>
        <end position="38"/>
    </location>
</feature>
<dbReference type="CDD" id="cd17546">
    <property type="entry name" value="REC_hyHK_CKI1_RcsC-like"/>
    <property type="match status" value="1"/>
</dbReference>
<evidence type="ECO:0000256" key="18">
    <source>
        <dbReference type="SAM" id="Phobius"/>
    </source>
</evidence>
<dbReference type="SMART" id="SM00388">
    <property type="entry name" value="HisKA"/>
    <property type="match status" value="1"/>
</dbReference>
<name>A0A845L2A4_9FIRM</name>
<keyword evidence="7" id="KW-0808">Transferase</keyword>
<keyword evidence="22" id="KW-1185">Reference proteome</keyword>
<evidence type="ECO:0000256" key="7">
    <source>
        <dbReference type="ARBA" id="ARBA00022679"/>
    </source>
</evidence>
<dbReference type="Pfam" id="PF00072">
    <property type="entry name" value="Response_reg"/>
    <property type="match status" value="1"/>
</dbReference>
<evidence type="ECO:0000256" key="13">
    <source>
        <dbReference type="ARBA" id="ARBA00023306"/>
    </source>
</evidence>
<dbReference type="InterPro" id="IPR011006">
    <property type="entry name" value="CheY-like_superfamily"/>
</dbReference>
<dbReference type="InterPro" id="IPR036097">
    <property type="entry name" value="HisK_dim/P_sf"/>
</dbReference>
<dbReference type="SMART" id="SM00387">
    <property type="entry name" value="HATPase_c"/>
    <property type="match status" value="1"/>
</dbReference>
<keyword evidence="13" id="KW-0131">Cell cycle</keyword>
<dbReference type="PANTHER" id="PTHR45339:SF1">
    <property type="entry name" value="HYBRID SIGNAL TRANSDUCTION HISTIDINE KINASE J"/>
    <property type="match status" value="1"/>
</dbReference>
<feature type="domain" description="Response regulatory" evidence="20">
    <location>
        <begin position="673"/>
        <end position="792"/>
    </location>
</feature>
<evidence type="ECO:0000256" key="3">
    <source>
        <dbReference type="ARBA" id="ARBA00006402"/>
    </source>
</evidence>
<evidence type="ECO:0000256" key="6">
    <source>
        <dbReference type="ARBA" id="ARBA00022553"/>
    </source>
</evidence>
<feature type="domain" description="Histidine kinase" evidence="19">
    <location>
        <begin position="376"/>
        <end position="601"/>
    </location>
</feature>
<dbReference type="SUPFAM" id="SSF55874">
    <property type="entry name" value="ATPase domain of HSP90 chaperone/DNA topoisomerase II/histidine kinase"/>
    <property type="match status" value="1"/>
</dbReference>
<feature type="region of interest" description="Disordered" evidence="17">
    <location>
        <begin position="618"/>
        <end position="652"/>
    </location>
</feature>
<evidence type="ECO:0000259" key="19">
    <source>
        <dbReference type="PROSITE" id="PS50109"/>
    </source>
</evidence>
<dbReference type="EMBL" id="WXEY01000004">
    <property type="protein sequence ID" value="MZP29199.1"/>
    <property type="molecule type" value="Genomic_DNA"/>
</dbReference>
<dbReference type="PROSITE" id="PS50109">
    <property type="entry name" value="HIS_KIN"/>
    <property type="match status" value="1"/>
</dbReference>
<dbReference type="InterPro" id="IPR001789">
    <property type="entry name" value="Sig_transdc_resp-reg_receiver"/>
</dbReference>
<dbReference type="PRINTS" id="PR00344">
    <property type="entry name" value="BCTRLSENSOR"/>
</dbReference>
<accession>A0A845L2A4</accession>
<evidence type="ECO:0000256" key="16">
    <source>
        <dbReference type="PROSITE-ProRule" id="PRU00169"/>
    </source>
</evidence>
<dbReference type="Gene3D" id="3.40.50.2300">
    <property type="match status" value="1"/>
</dbReference>
<keyword evidence="11" id="KW-0902">Two-component regulatory system</keyword>
<gene>
    <name evidence="21" type="ORF">GTO91_05690</name>
</gene>
<dbReference type="Proteomes" id="UP000463470">
    <property type="component" value="Unassembled WGS sequence"/>
</dbReference>
<evidence type="ECO:0000256" key="9">
    <source>
        <dbReference type="ARBA" id="ARBA00022777"/>
    </source>
</evidence>
<comment type="similarity">
    <text evidence="3">In the N-terminal section; belongs to the phytochrome family.</text>
</comment>
<dbReference type="Gene3D" id="3.30.565.10">
    <property type="entry name" value="Histidine kinase-like ATPase, C-terminal domain"/>
    <property type="match status" value="1"/>
</dbReference>
<dbReference type="CDD" id="cd16922">
    <property type="entry name" value="HATPase_EvgS-ArcB-TorS-like"/>
    <property type="match status" value="1"/>
</dbReference>
<feature type="compositionally biased region" description="Low complexity" evidence="17">
    <location>
        <begin position="642"/>
        <end position="652"/>
    </location>
</feature>
<keyword evidence="18" id="KW-1133">Transmembrane helix</keyword>
<dbReference type="Pfam" id="PF02518">
    <property type="entry name" value="HATPase_c"/>
    <property type="match status" value="1"/>
</dbReference>
<evidence type="ECO:0000256" key="5">
    <source>
        <dbReference type="ARBA" id="ARBA00018672"/>
    </source>
</evidence>
<evidence type="ECO:0000256" key="15">
    <source>
        <dbReference type="ARBA" id="ARBA00074306"/>
    </source>
</evidence>
<dbReference type="GO" id="GO:0005524">
    <property type="term" value="F:ATP binding"/>
    <property type="evidence" value="ECO:0007669"/>
    <property type="project" value="UniProtKB-KW"/>
</dbReference>
<dbReference type="Gene3D" id="1.10.287.130">
    <property type="match status" value="1"/>
</dbReference>
<keyword evidence="8" id="KW-0547">Nucleotide-binding</keyword>
<keyword evidence="18" id="KW-0812">Transmembrane</keyword>
<comment type="subcellular location">
    <subcellularLocation>
        <location evidence="2">Membrane</location>
    </subcellularLocation>
</comment>
<evidence type="ECO:0000256" key="8">
    <source>
        <dbReference type="ARBA" id="ARBA00022741"/>
    </source>
</evidence>
<dbReference type="InterPro" id="IPR003661">
    <property type="entry name" value="HisK_dim/P_dom"/>
</dbReference>
<dbReference type="RefSeq" id="WP_161256190.1">
    <property type="nucleotide sequence ID" value="NZ_WXEY01000004.1"/>
</dbReference>
<evidence type="ECO:0000313" key="21">
    <source>
        <dbReference type="EMBL" id="MZP29199.1"/>
    </source>
</evidence>
<dbReference type="FunFam" id="1.10.287.130:FF:000038">
    <property type="entry name" value="Sensory transduction histidine kinase"/>
    <property type="match status" value="1"/>
</dbReference>
<evidence type="ECO:0000313" key="22">
    <source>
        <dbReference type="Proteomes" id="UP000463470"/>
    </source>
</evidence>
<reference evidence="21 22" key="1">
    <citation type="submission" date="2020-01" db="EMBL/GenBank/DDBJ databases">
        <title>Whole-genome sequence of Heliobacterium undosum DSM 13378.</title>
        <authorList>
            <person name="Kyndt J.A."/>
            <person name="Meyer T.E."/>
        </authorList>
    </citation>
    <scope>NUCLEOTIDE SEQUENCE [LARGE SCALE GENOMIC DNA]</scope>
    <source>
        <strain evidence="21 22">DSM 13378</strain>
    </source>
</reference>
<dbReference type="PROSITE" id="PS50110">
    <property type="entry name" value="RESPONSE_REGULATORY"/>
    <property type="match status" value="1"/>
</dbReference>
<evidence type="ECO:0000256" key="11">
    <source>
        <dbReference type="ARBA" id="ARBA00023012"/>
    </source>
</evidence>
<dbReference type="InterPro" id="IPR003594">
    <property type="entry name" value="HATPase_dom"/>
</dbReference>
<dbReference type="AlphaFoldDB" id="A0A845L2A4"/>
<dbReference type="GO" id="GO:0000155">
    <property type="term" value="F:phosphorelay sensor kinase activity"/>
    <property type="evidence" value="ECO:0007669"/>
    <property type="project" value="InterPro"/>
</dbReference>
<keyword evidence="6 16" id="KW-0597">Phosphoprotein</keyword>
<dbReference type="Pfam" id="PF00512">
    <property type="entry name" value="HisKA"/>
    <property type="match status" value="1"/>
</dbReference>
<evidence type="ECO:0000259" key="20">
    <source>
        <dbReference type="PROSITE" id="PS50110"/>
    </source>
</evidence>
<evidence type="ECO:0000256" key="12">
    <source>
        <dbReference type="ARBA" id="ARBA00023136"/>
    </source>
</evidence>
<protein>
    <recommendedName>
        <fullName evidence="15">Circadian input-output histidine kinase CikA</fullName>
        <ecNumber evidence="4">2.7.13.3</ecNumber>
    </recommendedName>
    <alternativeName>
        <fullName evidence="5">Stage 0 sporulation protein A homolog</fullName>
    </alternativeName>
</protein>
<feature type="transmembrane region" description="Helical" evidence="18">
    <location>
        <begin position="297"/>
        <end position="317"/>
    </location>
</feature>
<feature type="modified residue" description="4-aspartylphosphate" evidence="16">
    <location>
        <position position="722"/>
    </location>
</feature>
<comment type="catalytic activity">
    <reaction evidence="1">
        <text>ATP + protein L-histidine = ADP + protein N-phospho-L-histidine.</text>
        <dbReference type="EC" id="2.7.13.3"/>
    </reaction>
</comment>
<evidence type="ECO:0000256" key="1">
    <source>
        <dbReference type="ARBA" id="ARBA00000085"/>
    </source>
</evidence>
<dbReference type="SUPFAM" id="SSF47384">
    <property type="entry name" value="Homodimeric domain of signal transducing histidine kinase"/>
    <property type="match status" value="1"/>
</dbReference>
<dbReference type="SUPFAM" id="SSF52172">
    <property type="entry name" value="CheY-like"/>
    <property type="match status" value="1"/>
</dbReference>
<evidence type="ECO:0000256" key="10">
    <source>
        <dbReference type="ARBA" id="ARBA00022840"/>
    </source>
</evidence>
<keyword evidence="10" id="KW-0067">ATP-binding</keyword>
<sequence length="804" mass="87334">MVRLDKPEQFKKNIIGYSALGILTIGILIALVSIIPLYNHLQSDSEQRLVAALRSRTMVLEQFLSRGREVTLQVTSRSQIKKSLSAYYHGEISRQELAVYTAERLKEALNPEAGVIGITRFDRDGQPVVRVGVPLPQECPCIAGDNSGSPTIHGPALIEGTPALLVSAPITAATGDVLGYDTVIFRLDGLRRILEDKAGLGDTGEVLLARVRGGQGERLFNLHEAPLPSPFPIDTKAPVGAALLKAVEGQSGVYNPHLFLAPHNIIAYGPIPDTCWAILVMMSSDEFYAPIRVQISLLAGVIFGLIVLGVLAITLLLRPLTGKIIIQTSEMEAEIQHKTLALEKELQERRQMQAALLLAKEEADVANRAKSAFLANMSHEIRTPMNAIIGMADLLWETPLNEEQKKFVHIFRDAGNNLLALINDILDLSKIESGKQALQPVEFYLDNLVNDTMTLFSTRAQEKGLELTAQLPDDVPRLLLGDAGVLRQVLFNLLGNAIKFTETGAVSLLIEVADPEVLQSGQPVHLRFSVVDTGVGIPPQWQDQIFDSFTQGDASLTRRFGGTGLGLAICKRLVELMGGQIRVDSEPGKGSAFTFTACMVALPPPHLLPAVSVESRLTESAGSSEQATGLDGRQSHPHWETIEGTTGETTGNLGETAGALGERVETAQEPPVDILLVEDSPVNILLVQLYLKSTGYRLDVAENGEEAVAKFSQKSYALVLMDISMPVMDGYQATREIRSLEADRGTPPIPIIALTASVFPEDRERCLAAGCDSLLEKPVKKHQLLCALDQHRLFSSEEKDGEKA</sequence>
<evidence type="ECO:0000256" key="4">
    <source>
        <dbReference type="ARBA" id="ARBA00012438"/>
    </source>
</evidence>
<comment type="caution">
    <text evidence="21">The sequence shown here is derived from an EMBL/GenBank/DDBJ whole genome shotgun (WGS) entry which is preliminary data.</text>
</comment>
<evidence type="ECO:0000256" key="14">
    <source>
        <dbReference type="ARBA" id="ARBA00024867"/>
    </source>
</evidence>
<dbReference type="PANTHER" id="PTHR45339">
    <property type="entry name" value="HYBRID SIGNAL TRANSDUCTION HISTIDINE KINASE J"/>
    <property type="match status" value="1"/>
</dbReference>
<dbReference type="SMART" id="SM00448">
    <property type="entry name" value="REC"/>
    <property type="match status" value="1"/>
</dbReference>
<keyword evidence="9" id="KW-0418">Kinase</keyword>
<keyword evidence="12 18" id="KW-0472">Membrane</keyword>
<dbReference type="CDD" id="cd00082">
    <property type="entry name" value="HisKA"/>
    <property type="match status" value="1"/>
</dbReference>
<dbReference type="FunFam" id="3.30.565.10:FF:000010">
    <property type="entry name" value="Sensor histidine kinase RcsC"/>
    <property type="match status" value="1"/>
</dbReference>
<proteinExistence type="inferred from homology"/>
<evidence type="ECO:0000256" key="2">
    <source>
        <dbReference type="ARBA" id="ARBA00004370"/>
    </source>
</evidence>
<organism evidence="21 22">
    <name type="scientific">Heliomicrobium undosum</name>
    <dbReference type="NCBI Taxonomy" id="121734"/>
    <lineage>
        <taxon>Bacteria</taxon>
        <taxon>Bacillati</taxon>
        <taxon>Bacillota</taxon>
        <taxon>Clostridia</taxon>
        <taxon>Eubacteriales</taxon>
        <taxon>Heliobacteriaceae</taxon>
        <taxon>Heliomicrobium</taxon>
    </lineage>
</organism>
<feature type="compositionally biased region" description="Polar residues" evidence="17">
    <location>
        <begin position="618"/>
        <end position="627"/>
    </location>
</feature>
<dbReference type="InterPro" id="IPR036890">
    <property type="entry name" value="HATPase_C_sf"/>
</dbReference>
<dbReference type="OrthoDB" id="2078441at2"/>